<dbReference type="InterPro" id="IPR034208">
    <property type="entry name" value="RBM45_RRM4"/>
</dbReference>
<proteinExistence type="predicted"/>
<evidence type="ECO:0000256" key="2">
    <source>
        <dbReference type="PROSITE-ProRule" id="PRU00176"/>
    </source>
</evidence>
<dbReference type="CDD" id="cd12366">
    <property type="entry name" value="RRM1_RBM45"/>
    <property type="match status" value="1"/>
</dbReference>
<dbReference type="InterPro" id="IPR035979">
    <property type="entry name" value="RBD_domain_sf"/>
</dbReference>
<feature type="domain" description="RRM" evidence="4">
    <location>
        <begin position="435"/>
        <end position="507"/>
    </location>
</feature>
<dbReference type="CDD" id="cd12368">
    <property type="entry name" value="RRM3_RBM45"/>
    <property type="match status" value="1"/>
</dbReference>
<sequence length="539" mass="59813">MNDRRMRSDGLTSDSSKTKYDDPPYSRLFVVCNKGVKEEELRPAFEEFGKVEEVWIVKDKSTGEAKGIAYVKFSKTSEAAAAMEALDGKHVGKGSRPIKILIAHSRDQSSKKDMGEDEKPLRLFVMVPKSMSDADVRDHFSKFGNLDYSSVVKDKTTKESKGYGYIKYYRMSDAARAFEQCDRIYKPVFADPKPSKTAETYEPNDRYHGPSSSGFSVAREEFRELRAGSNDEPCSRLLVVAPPTVNQDQLWKLFDLLPGLDYCDNRTDYSKSPRDQRMVVVAVYTSVSAATYAKEKLHGFEYPPGHRLIVKYDALLPGEKFRKPEWESTIAPSSVNSVVAAQSLISRLTSSNPGGNQVLPGRTADLAQIAESFIQAATVLQSAGISTKGPLTSLPGSSDCRVATPTMTETYDPSFCSARLPPPQPLASVDAEVTERLFIVCQPPRPALLALKDVFGRFGNLIDVYMLSGKNYGYAKYAVRESASRAIKALDDHVVCGSRLKVMLAEPLNAKEGARKRAKTEETIKMKTKEETEDQSIME</sequence>
<dbReference type="Proteomes" id="UP001187531">
    <property type="component" value="Unassembled WGS sequence"/>
</dbReference>
<dbReference type="PROSITE" id="PS50102">
    <property type="entry name" value="RRM"/>
    <property type="match status" value="3"/>
</dbReference>
<accession>A0AA88H8Z0</accession>
<evidence type="ECO:0000256" key="3">
    <source>
        <dbReference type="SAM" id="MobiDB-lite"/>
    </source>
</evidence>
<keyword evidence="6" id="KW-1185">Reference proteome</keyword>
<dbReference type="InterPro" id="IPR000504">
    <property type="entry name" value="RRM_dom"/>
</dbReference>
<protein>
    <recommendedName>
        <fullName evidence="4">RRM domain-containing protein</fullName>
    </recommendedName>
</protein>
<feature type="domain" description="RRM" evidence="4">
    <location>
        <begin position="127"/>
        <end position="195"/>
    </location>
</feature>
<dbReference type="InterPro" id="IPR034207">
    <property type="entry name" value="RBM45_RRM3"/>
</dbReference>
<evidence type="ECO:0000313" key="6">
    <source>
        <dbReference type="Proteomes" id="UP001187531"/>
    </source>
</evidence>
<dbReference type="SMART" id="SM00360">
    <property type="entry name" value="RRM"/>
    <property type="match status" value="3"/>
</dbReference>
<keyword evidence="1 2" id="KW-0694">RNA-binding</keyword>
<dbReference type="GO" id="GO:0003723">
    <property type="term" value="F:RNA binding"/>
    <property type="evidence" value="ECO:0007669"/>
    <property type="project" value="UniProtKB-UniRule"/>
</dbReference>
<feature type="domain" description="RRM" evidence="4">
    <location>
        <begin position="26"/>
        <end position="105"/>
    </location>
</feature>
<reference evidence="5" key="1">
    <citation type="submission" date="2023-07" db="EMBL/GenBank/DDBJ databases">
        <title>Chromosome-level genome assembly of Artemia franciscana.</title>
        <authorList>
            <person name="Jo E."/>
        </authorList>
    </citation>
    <scope>NUCLEOTIDE SEQUENCE</scope>
    <source>
        <tissue evidence="5">Whole body</tissue>
    </source>
</reference>
<feature type="region of interest" description="Disordered" evidence="3">
    <location>
        <begin position="511"/>
        <end position="539"/>
    </location>
</feature>
<dbReference type="SUPFAM" id="SSF54928">
    <property type="entry name" value="RNA-binding domain, RBD"/>
    <property type="match status" value="3"/>
</dbReference>
<dbReference type="InterPro" id="IPR052462">
    <property type="entry name" value="SLIRP/GR-RBP-like"/>
</dbReference>
<dbReference type="EMBL" id="JAVRJZ010000020">
    <property type="protein sequence ID" value="KAK2705829.1"/>
    <property type="molecule type" value="Genomic_DNA"/>
</dbReference>
<dbReference type="PANTHER" id="PTHR48027">
    <property type="entry name" value="HETEROGENEOUS NUCLEAR RIBONUCLEOPROTEIN 87F-RELATED"/>
    <property type="match status" value="1"/>
</dbReference>
<dbReference type="Gene3D" id="3.30.70.330">
    <property type="match status" value="3"/>
</dbReference>
<dbReference type="InterPro" id="IPR034203">
    <property type="entry name" value="RBM45_RRM1"/>
</dbReference>
<organism evidence="5 6">
    <name type="scientific">Artemia franciscana</name>
    <name type="common">Brine shrimp</name>
    <name type="synonym">Artemia sanfranciscana</name>
    <dbReference type="NCBI Taxonomy" id="6661"/>
    <lineage>
        <taxon>Eukaryota</taxon>
        <taxon>Metazoa</taxon>
        <taxon>Ecdysozoa</taxon>
        <taxon>Arthropoda</taxon>
        <taxon>Crustacea</taxon>
        <taxon>Branchiopoda</taxon>
        <taxon>Anostraca</taxon>
        <taxon>Artemiidae</taxon>
        <taxon>Artemia</taxon>
    </lineage>
</organism>
<name>A0AA88H8Z0_ARTSF</name>
<dbReference type="Pfam" id="PF00076">
    <property type="entry name" value="RRM_1"/>
    <property type="match status" value="3"/>
</dbReference>
<feature type="region of interest" description="Disordered" evidence="3">
    <location>
        <begin position="194"/>
        <end position="214"/>
    </location>
</feature>
<evidence type="ECO:0000256" key="1">
    <source>
        <dbReference type="ARBA" id="ARBA00022884"/>
    </source>
</evidence>
<feature type="compositionally biased region" description="Basic and acidic residues" evidence="3">
    <location>
        <begin position="512"/>
        <end position="530"/>
    </location>
</feature>
<gene>
    <name evidence="5" type="ORF">QYM36_015992</name>
</gene>
<dbReference type="AlphaFoldDB" id="A0AA88H8Z0"/>
<dbReference type="InterPro" id="IPR012677">
    <property type="entry name" value="Nucleotide-bd_a/b_plait_sf"/>
</dbReference>
<dbReference type="CDD" id="cd12369">
    <property type="entry name" value="RRM4_RBM45"/>
    <property type="match status" value="1"/>
</dbReference>
<comment type="caution">
    <text evidence="5">The sequence shown here is derived from an EMBL/GenBank/DDBJ whole genome shotgun (WGS) entry which is preliminary data.</text>
</comment>
<evidence type="ECO:0000313" key="5">
    <source>
        <dbReference type="EMBL" id="KAK2705829.1"/>
    </source>
</evidence>
<feature type="region of interest" description="Disordered" evidence="3">
    <location>
        <begin position="1"/>
        <end position="24"/>
    </location>
</feature>
<evidence type="ECO:0000259" key="4">
    <source>
        <dbReference type="PROSITE" id="PS50102"/>
    </source>
</evidence>